<keyword evidence="10" id="KW-1185">Reference proteome</keyword>
<evidence type="ECO:0000256" key="2">
    <source>
        <dbReference type="ARBA" id="ARBA00009425"/>
    </source>
</evidence>
<comment type="subcellular location">
    <subcellularLocation>
        <location evidence="1">Cell membrane</location>
        <topology evidence="1">Multi-pass membrane protein</topology>
    </subcellularLocation>
</comment>
<evidence type="ECO:0000256" key="6">
    <source>
        <dbReference type="ARBA" id="ARBA00023136"/>
    </source>
</evidence>
<reference evidence="9" key="2">
    <citation type="submission" date="2021-04" db="EMBL/GenBank/DDBJ databases">
        <authorList>
            <person name="Dong X."/>
        </authorList>
    </citation>
    <scope>NUCLEOTIDE SEQUENCE</scope>
    <source>
        <strain evidence="9">ZWT</strain>
    </source>
</reference>
<keyword evidence="6 7" id="KW-0472">Membrane</keyword>
<evidence type="ECO:0000256" key="7">
    <source>
        <dbReference type="SAM" id="Phobius"/>
    </source>
</evidence>
<dbReference type="PANTHER" id="PTHR33932:SF4">
    <property type="entry name" value="NA(+)_H(+) ANTIPORTER SUBUNIT B"/>
    <property type="match status" value="1"/>
</dbReference>
<comment type="caution">
    <text evidence="9">The sequence shown here is derived from an EMBL/GenBank/DDBJ whole genome shotgun (WGS) entry which is preliminary data.</text>
</comment>
<reference evidence="9" key="1">
    <citation type="journal article" date="2021" name="mSystems">
        <title>Bacteria and Archaea Synergistically Convert Glycine Betaine to Biogenic Methane in the Formosa Cold Seep of the South China Sea.</title>
        <authorList>
            <person name="Li L."/>
            <person name="Zhang W."/>
            <person name="Zhang S."/>
            <person name="Song L."/>
            <person name="Sun Q."/>
            <person name="Zhang H."/>
            <person name="Xiang H."/>
            <person name="Dong X."/>
        </authorList>
    </citation>
    <scope>NUCLEOTIDE SEQUENCE</scope>
    <source>
        <strain evidence="9">ZWT</strain>
    </source>
</reference>
<accession>A0A9J6PEA1</accession>
<organism evidence="9 10">
    <name type="scientific">Oceanirhabdus seepicola</name>
    <dbReference type="NCBI Taxonomy" id="2828781"/>
    <lineage>
        <taxon>Bacteria</taxon>
        <taxon>Bacillati</taxon>
        <taxon>Bacillota</taxon>
        <taxon>Clostridia</taxon>
        <taxon>Eubacteriales</taxon>
        <taxon>Clostridiaceae</taxon>
        <taxon>Oceanirhabdus</taxon>
    </lineage>
</organism>
<dbReference type="Pfam" id="PF04039">
    <property type="entry name" value="MnhB"/>
    <property type="match status" value="1"/>
</dbReference>
<keyword evidence="5 7" id="KW-1133">Transmembrane helix</keyword>
<keyword evidence="3" id="KW-1003">Cell membrane</keyword>
<dbReference type="NCBIfam" id="NF006248">
    <property type="entry name" value="PRK08386.1"/>
    <property type="match status" value="1"/>
</dbReference>
<dbReference type="PANTHER" id="PTHR33932">
    <property type="entry name" value="NA(+)/H(+) ANTIPORTER SUBUNIT B"/>
    <property type="match status" value="1"/>
</dbReference>
<comment type="similarity">
    <text evidence="2">Belongs to the CPA3 antiporters (TC 2.A.63) subunit B family.</text>
</comment>
<evidence type="ECO:0000313" key="10">
    <source>
        <dbReference type="Proteomes" id="UP001056429"/>
    </source>
</evidence>
<feature type="transmembrane region" description="Helical" evidence="7">
    <location>
        <begin position="12"/>
        <end position="36"/>
    </location>
</feature>
<feature type="transmembrane region" description="Helical" evidence="7">
    <location>
        <begin position="42"/>
        <end position="63"/>
    </location>
</feature>
<dbReference type="InterPro" id="IPR007182">
    <property type="entry name" value="MnhB"/>
</dbReference>
<dbReference type="RefSeq" id="WP_250861861.1">
    <property type="nucleotide sequence ID" value="NZ_JAGSOJ010000007.1"/>
</dbReference>
<sequence>MNKNRKNVEEKGDIIIQSCAGIVLPIALMLGAYIIIHGHLTPGGGFQGGVLIGGAVAIMYIAFGGDGVKKAFHLNRLKASESIAALGFILVASLGVVYGFGGYHFFENVVNKGTEGYVLSSGSIFLMNFAVGYKVLAGIGALIFIMLSTLNKSEE</sequence>
<dbReference type="Proteomes" id="UP001056429">
    <property type="component" value="Unassembled WGS sequence"/>
</dbReference>
<gene>
    <name evidence="9" type="ORF">KDK92_23475</name>
</gene>
<name>A0A9J6PEA1_9CLOT</name>
<evidence type="ECO:0000313" key="9">
    <source>
        <dbReference type="EMBL" id="MCM1992688.1"/>
    </source>
</evidence>
<dbReference type="GO" id="GO:0005886">
    <property type="term" value="C:plasma membrane"/>
    <property type="evidence" value="ECO:0007669"/>
    <property type="project" value="UniProtKB-SubCell"/>
</dbReference>
<evidence type="ECO:0000256" key="3">
    <source>
        <dbReference type="ARBA" id="ARBA00022475"/>
    </source>
</evidence>
<dbReference type="AlphaFoldDB" id="A0A9J6PEA1"/>
<protein>
    <recommendedName>
        <fullName evidence="8">Na+/H+ antiporter MnhB subunit-related protein domain-containing protein</fullName>
    </recommendedName>
</protein>
<feature type="domain" description="Na+/H+ antiporter MnhB subunit-related protein" evidence="8">
    <location>
        <begin position="15"/>
        <end position="139"/>
    </location>
</feature>
<feature type="transmembrane region" description="Helical" evidence="7">
    <location>
        <begin position="126"/>
        <end position="147"/>
    </location>
</feature>
<dbReference type="InterPro" id="IPR050622">
    <property type="entry name" value="CPA3_antiporter_subunitB"/>
</dbReference>
<keyword evidence="4 7" id="KW-0812">Transmembrane</keyword>
<dbReference type="EMBL" id="JAGSOJ010000007">
    <property type="protein sequence ID" value="MCM1992688.1"/>
    <property type="molecule type" value="Genomic_DNA"/>
</dbReference>
<feature type="transmembrane region" description="Helical" evidence="7">
    <location>
        <begin position="83"/>
        <end position="106"/>
    </location>
</feature>
<evidence type="ECO:0000256" key="1">
    <source>
        <dbReference type="ARBA" id="ARBA00004651"/>
    </source>
</evidence>
<evidence type="ECO:0000256" key="5">
    <source>
        <dbReference type="ARBA" id="ARBA00022989"/>
    </source>
</evidence>
<proteinExistence type="inferred from homology"/>
<evidence type="ECO:0000259" key="8">
    <source>
        <dbReference type="Pfam" id="PF04039"/>
    </source>
</evidence>
<evidence type="ECO:0000256" key="4">
    <source>
        <dbReference type="ARBA" id="ARBA00022692"/>
    </source>
</evidence>